<dbReference type="Proteomes" id="UP000000437">
    <property type="component" value="Chromosome 5"/>
</dbReference>
<gene>
    <name evidence="2" type="primary">LOC100150003</name>
</gene>
<evidence type="ECO:0000313" key="1">
    <source>
        <dbReference type="Proteomes" id="UP000000437"/>
    </source>
</evidence>
<reference evidence="2" key="1">
    <citation type="submission" date="2025-08" db="UniProtKB">
        <authorList>
            <consortium name="RefSeq"/>
        </authorList>
    </citation>
    <scope>IDENTIFICATION</scope>
    <source>
        <strain evidence="2">Tuebingen</strain>
        <tissue evidence="2">Fibroblasts and whole tissue</tissue>
    </source>
</reference>
<accession>A0AC58JL89</accession>
<evidence type="ECO:0000313" key="2">
    <source>
        <dbReference type="RefSeq" id="XP_073807251.1"/>
    </source>
</evidence>
<keyword evidence="1" id="KW-1185">Reference proteome</keyword>
<protein>
    <submittedName>
        <fullName evidence="2">Uncharacterized protein isoform X1</fullName>
    </submittedName>
</protein>
<dbReference type="RefSeq" id="XP_073807251.1">
    <property type="nucleotide sequence ID" value="XM_073951150.1"/>
</dbReference>
<organism evidence="1 2">
    <name type="scientific">Danio rerio</name>
    <name type="common">Zebrafish</name>
    <name type="synonym">Brachydanio rerio</name>
    <dbReference type="NCBI Taxonomy" id="7955"/>
    <lineage>
        <taxon>Eukaryota</taxon>
        <taxon>Metazoa</taxon>
        <taxon>Chordata</taxon>
        <taxon>Craniata</taxon>
        <taxon>Vertebrata</taxon>
        <taxon>Euteleostomi</taxon>
        <taxon>Actinopterygii</taxon>
        <taxon>Neopterygii</taxon>
        <taxon>Teleostei</taxon>
        <taxon>Ostariophysi</taxon>
        <taxon>Cypriniformes</taxon>
        <taxon>Danionidae</taxon>
        <taxon>Danioninae</taxon>
        <taxon>Danio</taxon>
    </lineage>
</organism>
<sequence length="242" mass="28029">MAIFQIKARTLDDTGKAKSLEWGLYALWRTFFIPSLQNIMLSRIFYTIVTPKNVEQTAQEFKKNLKKKIKNVRLKNPEEGHRKKTRETPSDVYLAFCPVVSDTKTNIDATLKNIKDDKPTILVVLHQTLEKEAVVSKSSTFVERENMLVLDCLFYEGKGLLACKKNEEAYKEAAVWIKSNKKLLQQRRNRSSKKNQKVADDNSSRKQDTSSPDVRSSRNDHNRDERKKRDASKKKTKTCVFL</sequence>
<name>A0AC58JL89_DANRE</name>
<proteinExistence type="predicted"/>